<dbReference type="GO" id="GO:0019834">
    <property type="term" value="F:phospholipase A2 inhibitor activity"/>
    <property type="evidence" value="ECO:0007669"/>
    <property type="project" value="UniProtKB-KW"/>
</dbReference>
<protein>
    <submittedName>
        <fullName evidence="5">Phospholipase A2 inhibitor gamma subunit B-like</fullName>
    </submittedName>
</protein>
<dbReference type="PANTHER" id="PTHR20914">
    <property type="entry name" value="LY6/PLAUR DOMAIN-CONTAINING PROTEIN 8"/>
    <property type="match status" value="1"/>
</dbReference>
<comment type="subcellular location">
    <subcellularLocation>
        <location evidence="1">Secreted</location>
    </subcellularLocation>
</comment>
<gene>
    <name evidence="5" type="primary">LOC110070955</name>
</gene>
<keyword evidence="3" id="KW-0732">Signal</keyword>
<keyword evidence="4" id="KW-1185">Reference proteome</keyword>
<dbReference type="RefSeq" id="XP_072836062.1">
    <property type="nucleotide sequence ID" value="XM_072979961.1"/>
</dbReference>
<accession>A0ABM5ESC2</accession>
<dbReference type="CDD" id="cd23588">
    <property type="entry name" value="TFP_LU_ECD_PLIG"/>
    <property type="match status" value="1"/>
</dbReference>
<proteinExistence type="predicted"/>
<evidence type="ECO:0000256" key="3">
    <source>
        <dbReference type="SAM" id="SignalP"/>
    </source>
</evidence>
<evidence type="ECO:0000256" key="1">
    <source>
        <dbReference type="ARBA" id="ARBA00004613"/>
    </source>
</evidence>
<dbReference type="PANTHER" id="PTHR20914:SF30">
    <property type="entry name" value="LY6_PLAUR DOMAIN CONTAINING 9"/>
    <property type="match status" value="1"/>
</dbReference>
<keyword evidence="5" id="KW-0593">Phospholipase A2 inhibitor</keyword>
<dbReference type="GeneID" id="110070955"/>
<feature type="signal peptide" evidence="3">
    <location>
        <begin position="1"/>
        <end position="22"/>
    </location>
</feature>
<keyword evidence="2" id="KW-0964">Secreted</keyword>
<evidence type="ECO:0000313" key="4">
    <source>
        <dbReference type="Proteomes" id="UP001652642"/>
    </source>
</evidence>
<dbReference type="Proteomes" id="UP001652642">
    <property type="component" value="Chromosome 9"/>
</dbReference>
<dbReference type="CDD" id="cd23572">
    <property type="entry name" value="TFP_LU_ECD_PINLYP_rpt2"/>
    <property type="match status" value="1"/>
</dbReference>
<organism evidence="4 5">
    <name type="scientific">Pogona vitticeps</name>
    <name type="common">central bearded dragon</name>
    <dbReference type="NCBI Taxonomy" id="103695"/>
    <lineage>
        <taxon>Eukaryota</taxon>
        <taxon>Metazoa</taxon>
        <taxon>Chordata</taxon>
        <taxon>Craniata</taxon>
        <taxon>Vertebrata</taxon>
        <taxon>Euteleostomi</taxon>
        <taxon>Lepidosauria</taxon>
        <taxon>Squamata</taxon>
        <taxon>Bifurcata</taxon>
        <taxon>Unidentata</taxon>
        <taxon>Episquamata</taxon>
        <taxon>Toxicofera</taxon>
        <taxon>Iguania</taxon>
        <taxon>Acrodonta</taxon>
        <taxon>Agamidae</taxon>
        <taxon>Amphibolurinae</taxon>
        <taxon>Pogona</taxon>
    </lineage>
</organism>
<sequence length="314" mass="34056">MQALLKLLIFLVLLTKEGKVEQFLEKGCERSPFCPYDQIQLYLGRGRYYKSGLLCCHDRTCQKNVPKCAPLKCETCESHGTNCTSTMKTCPPHISTCAVALIENALVPPIEPKTNGMKCPACYTKTGTCGHEMVACTGLQKFCFEVSSVSYAEEKKVTALKRCESLQICTVPSLQFSAGNGTTYRAGVACCLEGQCDKAVPELPPIESKPNGKICPACLVEGGICGDETVACVGLEKFCFEVATVFISDGKEQDRIIKGCTTQSVCSGLKTGNSPMLDVEVVKEVKCNPLSKGFRSISLLLPPFSVLLLLKIFL</sequence>
<dbReference type="InterPro" id="IPR050918">
    <property type="entry name" value="CNF-like_PLA2_Inhibitor"/>
</dbReference>
<reference evidence="5" key="1">
    <citation type="submission" date="2025-08" db="UniProtKB">
        <authorList>
            <consortium name="RefSeq"/>
        </authorList>
    </citation>
    <scope>IDENTIFICATION</scope>
</reference>
<evidence type="ECO:0000313" key="5">
    <source>
        <dbReference type="RefSeq" id="XP_072836062.1"/>
    </source>
</evidence>
<name>A0ABM5ESC2_9SAUR</name>
<feature type="chain" id="PRO_5046923567" evidence="3">
    <location>
        <begin position="23"/>
        <end position="314"/>
    </location>
</feature>
<evidence type="ECO:0000256" key="2">
    <source>
        <dbReference type="ARBA" id="ARBA00022525"/>
    </source>
</evidence>